<evidence type="ECO:0000256" key="6">
    <source>
        <dbReference type="ARBA" id="ARBA00023242"/>
    </source>
</evidence>
<feature type="compositionally biased region" description="Basic residues" evidence="8">
    <location>
        <begin position="90"/>
        <end position="101"/>
    </location>
</feature>
<keyword evidence="5" id="KW-0690">Ribosome biogenesis</keyword>
<keyword evidence="7" id="KW-0175">Coiled coil</keyword>
<keyword evidence="10" id="KW-1185">Reference proteome</keyword>
<evidence type="ECO:0000256" key="7">
    <source>
        <dbReference type="SAM" id="Coils"/>
    </source>
</evidence>
<dbReference type="GO" id="GO:0008097">
    <property type="term" value="F:5S rRNA binding"/>
    <property type="evidence" value="ECO:0007669"/>
    <property type="project" value="TreeGrafter"/>
</dbReference>
<evidence type="ECO:0000313" key="10">
    <source>
        <dbReference type="Proteomes" id="UP001165190"/>
    </source>
</evidence>
<comment type="caution">
    <text evidence="9">The sequence shown here is derived from an EMBL/GenBank/DDBJ whole genome shotgun (WGS) entry which is preliminary data.</text>
</comment>
<dbReference type="Pfam" id="PF07767">
    <property type="entry name" value="Nop53"/>
    <property type="match status" value="2"/>
</dbReference>
<dbReference type="GO" id="GO:0000027">
    <property type="term" value="P:ribosomal large subunit assembly"/>
    <property type="evidence" value="ECO:0007669"/>
    <property type="project" value="TreeGrafter"/>
</dbReference>
<dbReference type="AlphaFoldDB" id="A0A9W7M4A5"/>
<proteinExistence type="inferred from homology"/>
<evidence type="ECO:0000256" key="8">
    <source>
        <dbReference type="SAM" id="MobiDB-lite"/>
    </source>
</evidence>
<feature type="compositionally biased region" description="Acidic residues" evidence="8">
    <location>
        <begin position="205"/>
        <end position="218"/>
    </location>
</feature>
<feature type="coiled-coil region" evidence="7">
    <location>
        <begin position="232"/>
        <end position="293"/>
    </location>
</feature>
<dbReference type="EMBL" id="BSYR01000022">
    <property type="protein sequence ID" value="GMI87333.1"/>
    <property type="molecule type" value="Genomic_DNA"/>
</dbReference>
<dbReference type="PANTHER" id="PTHR14211">
    <property type="entry name" value="GLIOMA SUPPRESSOR CANDIDATE REGION GENE 2"/>
    <property type="match status" value="1"/>
</dbReference>
<feature type="compositionally biased region" description="Basic and acidic residues" evidence="8">
    <location>
        <begin position="102"/>
        <end position="113"/>
    </location>
</feature>
<evidence type="ECO:0000256" key="4">
    <source>
        <dbReference type="ARBA" id="ARBA00018339"/>
    </source>
</evidence>
<protein>
    <recommendedName>
        <fullName evidence="4">Ribosome biogenesis protein NOP53</fullName>
    </recommendedName>
</protein>
<evidence type="ECO:0000313" key="9">
    <source>
        <dbReference type="EMBL" id="GMI87333.1"/>
    </source>
</evidence>
<dbReference type="InterPro" id="IPR011687">
    <property type="entry name" value="Nop53/GLTSCR2"/>
</dbReference>
<name>A0A9W7M4A5_HIBTR</name>
<evidence type="ECO:0000256" key="2">
    <source>
        <dbReference type="ARBA" id="ARBA00004642"/>
    </source>
</evidence>
<dbReference type="OrthoDB" id="5072at2759"/>
<evidence type="ECO:0000256" key="5">
    <source>
        <dbReference type="ARBA" id="ARBA00022517"/>
    </source>
</evidence>
<dbReference type="GO" id="GO:0006364">
    <property type="term" value="P:rRNA processing"/>
    <property type="evidence" value="ECO:0007669"/>
    <property type="project" value="TreeGrafter"/>
</dbReference>
<evidence type="ECO:0000256" key="1">
    <source>
        <dbReference type="ARBA" id="ARBA00004604"/>
    </source>
</evidence>
<dbReference type="Proteomes" id="UP001165190">
    <property type="component" value="Unassembled WGS sequence"/>
</dbReference>
<feature type="region of interest" description="Disordered" evidence="8">
    <location>
        <begin position="82"/>
        <end position="137"/>
    </location>
</feature>
<dbReference type="GO" id="GO:0005730">
    <property type="term" value="C:nucleolus"/>
    <property type="evidence" value="ECO:0007669"/>
    <property type="project" value="UniProtKB-SubCell"/>
</dbReference>
<dbReference type="PIRSF" id="PIRSF017302">
    <property type="entry name" value="Gltscr2"/>
    <property type="match status" value="1"/>
</dbReference>
<dbReference type="GO" id="GO:0005654">
    <property type="term" value="C:nucleoplasm"/>
    <property type="evidence" value="ECO:0007669"/>
    <property type="project" value="UniProtKB-SubCell"/>
</dbReference>
<feature type="region of interest" description="Disordered" evidence="8">
    <location>
        <begin position="205"/>
        <end position="227"/>
    </location>
</feature>
<organism evidence="9 10">
    <name type="scientific">Hibiscus trionum</name>
    <name type="common">Flower of an hour</name>
    <dbReference type="NCBI Taxonomy" id="183268"/>
    <lineage>
        <taxon>Eukaryota</taxon>
        <taxon>Viridiplantae</taxon>
        <taxon>Streptophyta</taxon>
        <taxon>Embryophyta</taxon>
        <taxon>Tracheophyta</taxon>
        <taxon>Spermatophyta</taxon>
        <taxon>Magnoliopsida</taxon>
        <taxon>eudicotyledons</taxon>
        <taxon>Gunneridae</taxon>
        <taxon>Pentapetalae</taxon>
        <taxon>rosids</taxon>
        <taxon>malvids</taxon>
        <taxon>Malvales</taxon>
        <taxon>Malvaceae</taxon>
        <taxon>Malvoideae</taxon>
        <taxon>Hibiscus</taxon>
    </lineage>
</organism>
<evidence type="ECO:0000256" key="3">
    <source>
        <dbReference type="ARBA" id="ARBA00008838"/>
    </source>
</evidence>
<keyword evidence="6" id="KW-0539">Nucleus</keyword>
<comment type="similarity">
    <text evidence="3">Belongs to the NOP53 family.</text>
</comment>
<dbReference type="PANTHER" id="PTHR14211:SF7">
    <property type="entry name" value="RIBOSOME BIOGENESIS PROTEIN NOP53"/>
    <property type="match status" value="1"/>
</dbReference>
<gene>
    <name evidence="9" type="ORF">HRI_002402600</name>
</gene>
<accession>A0A9W7M4A5</accession>
<comment type="subcellular location">
    <subcellularLocation>
        <location evidence="1">Nucleus</location>
        <location evidence="1">Nucleolus</location>
    </subcellularLocation>
    <subcellularLocation>
        <location evidence="2">Nucleus</location>
        <location evidence="2">Nucleoplasm</location>
    </subcellularLocation>
</comment>
<reference evidence="9" key="1">
    <citation type="submission" date="2023-05" db="EMBL/GenBank/DDBJ databases">
        <title>Genome and transcriptome analyses reveal genes involved in the formation of fine ridges on petal epidermal cells in Hibiscus trionum.</title>
        <authorList>
            <person name="Koshimizu S."/>
            <person name="Masuda S."/>
            <person name="Ishii T."/>
            <person name="Shirasu K."/>
            <person name="Hoshino A."/>
            <person name="Arita M."/>
        </authorList>
    </citation>
    <scope>NUCLEOTIDE SEQUENCE</scope>
    <source>
        <strain evidence="9">Hamamatsu line</strain>
    </source>
</reference>
<sequence>MGKKAKTSRKGKKAWRANISTEDIDDFFEKSTKDALSGGSLTSAPTESLFVIDKSQDLSVKKKIEKKREKVLRVDSMLKKNPFVQAVPSSKHKTSKKKKKEALKAEDAPKDESVPDSGMAPIWGDGGNNGGKARQVSKQSIIPAVEVEAPGCSYNPSFESHQDSLAQAVAEEMQKAYKIELGPQPVPLTVMGEVVDEDDKFFIEADDASDDDMNEDDPAIEKMPLKTKRVTRVELNKRARRKELHKKEAEAKKKQEFTKDIDNLPDILQEIAKEDEEKQKKHLRKVIAKQERLKACPPRLGKYKFQPAPPQVLLSEELTGSLRKLKGCATLARDRFKSLEKRGLIPPSAKSGRK</sequence>